<dbReference type="EMBL" id="MRCB01000003">
    <property type="protein sequence ID" value="OKH25584.1"/>
    <property type="molecule type" value="Genomic_DNA"/>
</dbReference>
<accession>A0A1U7HPX4</accession>
<dbReference type="InterPro" id="IPR036291">
    <property type="entry name" value="NAD(P)-bd_dom_sf"/>
</dbReference>
<comment type="similarity">
    <text evidence="1 3">Belongs to the short-chain dehydrogenases/reductases (SDR) family.</text>
</comment>
<dbReference type="Gene3D" id="3.40.50.720">
    <property type="entry name" value="NAD(P)-binding Rossmann-like Domain"/>
    <property type="match status" value="1"/>
</dbReference>
<organism evidence="5 6">
    <name type="scientific">Hydrococcus rivularis NIES-593</name>
    <dbReference type="NCBI Taxonomy" id="1921803"/>
    <lineage>
        <taxon>Bacteria</taxon>
        <taxon>Bacillati</taxon>
        <taxon>Cyanobacteriota</taxon>
        <taxon>Cyanophyceae</taxon>
        <taxon>Pleurocapsales</taxon>
        <taxon>Hydrococcaceae</taxon>
        <taxon>Hydrococcus</taxon>
    </lineage>
</organism>
<evidence type="ECO:0000256" key="1">
    <source>
        <dbReference type="ARBA" id="ARBA00006484"/>
    </source>
</evidence>
<dbReference type="GO" id="GO:0016491">
    <property type="term" value="F:oxidoreductase activity"/>
    <property type="evidence" value="ECO:0007669"/>
    <property type="project" value="UniProtKB-KW"/>
</dbReference>
<evidence type="ECO:0000259" key="4">
    <source>
        <dbReference type="SMART" id="SM00822"/>
    </source>
</evidence>
<evidence type="ECO:0000256" key="3">
    <source>
        <dbReference type="RuleBase" id="RU000363"/>
    </source>
</evidence>
<reference evidence="5 6" key="1">
    <citation type="submission" date="2016-11" db="EMBL/GenBank/DDBJ databases">
        <title>Draft Genome Sequences of Nine Cyanobacterial Strains from Diverse Habitats.</title>
        <authorList>
            <person name="Zhu T."/>
            <person name="Hou S."/>
            <person name="Lu X."/>
            <person name="Hess W.R."/>
        </authorList>
    </citation>
    <scope>NUCLEOTIDE SEQUENCE [LARGE SCALE GENOMIC DNA]</scope>
    <source>
        <strain evidence="5 6">NIES-593</strain>
    </source>
</reference>
<protein>
    <submittedName>
        <fullName evidence="5">Short-chain dehydrogenase/reductase</fullName>
    </submittedName>
</protein>
<dbReference type="RefSeq" id="WP_073598427.1">
    <property type="nucleotide sequence ID" value="NZ_MRCB01000003.1"/>
</dbReference>
<dbReference type="CDD" id="cd05374">
    <property type="entry name" value="17beta-HSD-like_SDR_c"/>
    <property type="match status" value="1"/>
</dbReference>
<evidence type="ECO:0000256" key="2">
    <source>
        <dbReference type="ARBA" id="ARBA00023002"/>
    </source>
</evidence>
<proteinExistence type="inferred from homology"/>
<dbReference type="SUPFAM" id="SSF51735">
    <property type="entry name" value="NAD(P)-binding Rossmann-fold domains"/>
    <property type="match status" value="1"/>
</dbReference>
<keyword evidence="6" id="KW-1185">Reference proteome</keyword>
<dbReference type="STRING" id="1921803.NIES593_04410"/>
<dbReference type="AlphaFoldDB" id="A0A1U7HPX4"/>
<dbReference type="Pfam" id="PF00106">
    <property type="entry name" value="adh_short"/>
    <property type="match status" value="1"/>
</dbReference>
<evidence type="ECO:0000313" key="5">
    <source>
        <dbReference type="EMBL" id="OKH25584.1"/>
    </source>
</evidence>
<dbReference type="SMART" id="SM00822">
    <property type="entry name" value="PKS_KR"/>
    <property type="match status" value="1"/>
</dbReference>
<gene>
    <name evidence="5" type="ORF">NIES593_04410</name>
</gene>
<keyword evidence="2" id="KW-0560">Oxidoreductase</keyword>
<dbReference type="PANTHER" id="PTHR44196:SF1">
    <property type="entry name" value="DEHYDROGENASE_REDUCTASE SDR FAMILY MEMBER 7B"/>
    <property type="match status" value="1"/>
</dbReference>
<evidence type="ECO:0000313" key="6">
    <source>
        <dbReference type="Proteomes" id="UP000186868"/>
    </source>
</evidence>
<dbReference type="PROSITE" id="PS00061">
    <property type="entry name" value="ADH_SHORT"/>
    <property type="match status" value="1"/>
</dbReference>
<dbReference type="InterPro" id="IPR002347">
    <property type="entry name" value="SDR_fam"/>
</dbReference>
<dbReference type="Proteomes" id="UP000186868">
    <property type="component" value="Unassembled WGS sequence"/>
</dbReference>
<dbReference type="InterPro" id="IPR020904">
    <property type="entry name" value="Sc_DH/Rdtase_CS"/>
</dbReference>
<comment type="caution">
    <text evidence="5">The sequence shown here is derived from an EMBL/GenBank/DDBJ whole genome shotgun (WGS) entry which is preliminary data.</text>
</comment>
<dbReference type="PRINTS" id="PR00081">
    <property type="entry name" value="GDHRDH"/>
</dbReference>
<dbReference type="OrthoDB" id="9775296at2"/>
<dbReference type="PRINTS" id="PR00080">
    <property type="entry name" value="SDRFAMILY"/>
</dbReference>
<dbReference type="PANTHER" id="PTHR44196">
    <property type="entry name" value="DEHYDROGENASE/REDUCTASE SDR FAMILY MEMBER 7B"/>
    <property type="match status" value="1"/>
</dbReference>
<name>A0A1U7HPX4_9CYAN</name>
<dbReference type="InterPro" id="IPR057326">
    <property type="entry name" value="KR_dom"/>
</dbReference>
<sequence>MGTPSQDLPFSKRVILITGASAGIGAALAEALAKNFSGIRLVLSARRQDKLEQVATQCRQAGASVLVVPTNMADENQIKALAQSALQTFDRVDALVNNAGYGQMGPIELIPPEAAKQQFAVNFHAPLLLTQALIPAMRDRGGGRIVNISSLGGRMAFPAGGLYSCSKFALEALSDVLRMELKAFNIQVSVVEPGPVVTEFFRVAWEEIQHTVPEPTQTIYHPAFEKIEAIDKQLQLLGWTSERVAKVIIKALTARHPRPRYIAATGGSIFVPLMTKVMPTRFTDAFWKHFYGIDRVEREWREKVRIAGKQL</sequence>
<feature type="domain" description="Ketoreductase" evidence="4">
    <location>
        <begin position="13"/>
        <end position="176"/>
    </location>
</feature>
<dbReference type="GO" id="GO:0016020">
    <property type="term" value="C:membrane"/>
    <property type="evidence" value="ECO:0007669"/>
    <property type="project" value="TreeGrafter"/>
</dbReference>